<dbReference type="SUPFAM" id="SSF51735">
    <property type="entry name" value="NAD(P)-binding Rossmann-fold domains"/>
    <property type="match status" value="1"/>
</dbReference>
<evidence type="ECO:0000256" key="8">
    <source>
        <dbReference type="ARBA" id="ARBA00023136"/>
    </source>
</evidence>
<protein>
    <recommendedName>
        <fullName evidence="10">Short-chain dehydrogenase/reductase 3</fullName>
    </recommendedName>
    <alternativeName>
        <fullName evidence="11">Retinal short-chain dehydrogenase/reductase 1</fullName>
    </alternativeName>
</protein>
<evidence type="ECO:0000256" key="13">
    <source>
        <dbReference type="SAM" id="MobiDB-lite"/>
    </source>
</evidence>
<comment type="subcellular location">
    <subcellularLocation>
        <location evidence="1">Membrane</location>
        <topology evidence="1">Multi-pass membrane protein</topology>
    </subcellularLocation>
</comment>
<evidence type="ECO:0000256" key="14">
    <source>
        <dbReference type="SAM" id="Phobius"/>
    </source>
</evidence>
<dbReference type="InterPro" id="IPR020904">
    <property type="entry name" value="Sc_DH/Rdtase_CS"/>
</dbReference>
<feature type="transmembrane region" description="Helical" evidence="14">
    <location>
        <begin position="77"/>
        <end position="94"/>
    </location>
</feature>
<dbReference type="EMBL" id="SGPK01000001">
    <property type="protein sequence ID" value="THH12393.1"/>
    <property type="molecule type" value="Genomic_DNA"/>
</dbReference>
<sequence length="401" mass="45154">MIIISKSRQAVPSVLIFLPTRTITMDSVDQREPTQILDNVDVDLVAKVLIQTVFSPFFIFFIPVFYRFQGIEFDSPVFIYSSIYFCVVSSFWLLKWFSRLYRNGGNILLAPKRLDWGEQIVVITGGASGIGELIANTLAVRNVTTIVLDINPIITENYNITYYKCDVSNWEEVEAVSKKIVEEIGHPTVLINNAGVVQGKLLLDLSPEDVKQTFDVNVVSHFWTLKAFLPEMIKRKSGHIVTLSSVLGLVGVAQMSDYSASKAALVNLSESLRYELDKRYNTPSIRTTLVLAGHTMTPLFSKMSLPSSWFHRFFTPSVPPYIIAKTVIAAIDEQESRTIFLPFYTNFVKWVTILPSYIRDLFQWISGADYAMEGFTKVSGKRPDERGELDSVAGSSHSKAE</sequence>
<dbReference type="AlphaFoldDB" id="A0A4V3XE77"/>
<evidence type="ECO:0000313" key="16">
    <source>
        <dbReference type="EMBL" id="THH12393.1"/>
    </source>
</evidence>
<evidence type="ECO:0000256" key="3">
    <source>
        <dbReference type="ARBA" id="ARBA00022692"/>
    </source>
</evidence>
<accession>A0A4V3XE77</accession>
<dbReference type="PANTHER" id="PTHR24322:SF736">
    <property type="entry name" value="RETINOL DEHYDROGENASE 10"/>
    <property type="match status" value="1"/>
</dbReference>
<evidence type="ECO:0000256" key="2">
    <source>
        <dbReference type="ARBA" id="ARBA00006484"/>
    </source>
</evidence>
<evidence type="ECO:0000256" key="4">
    <source>
        <dbReference type="ARBA" id="ARBA00022857"/>
    </source>
</evidence>
<comment type="function">
    <text evidence="9">Catalyzes the reduction of all-trans-retinal to all-trans-retinol in the presence of NADPH.</text>
</comment>
<dbReference type="Gene3D" id="3.40.50.720">
    <property type="entry name" value="NAD(P)-binding Rossmann-like Domain"/>
    <property type="match status" value="1"/>
</dbReference>
<comment type="caution">
    <text evidence="16">The sequence shown here is derived from an EMBL/GenBank/DDBJ whole genome shotgun (WGS) entry which is preliminary data.</text>
</comment>
<keyword evidence="17" id="KW-1185">Reference proteome</keyword>
<evidence type="ECO:0000256" key="12">
    <source>
        <dbReference type="RuleBase" id="RU000363"/>
    </source>
</evidence>
<evidence type="ECO:0000256" key="5">
    <source>
        <dbReference type="ARBA" id="ARBA00022989"/>
    </source>
</evidence>
<organism evidence="16 17">
    <name type="scientific">Phellinidium pouzarii</name>
    <dbReference type="NCBI Taxonomy" id="167371"/>
    <lineage>
        <taxon>Eukaryota</taxon>
        <taxon>Fungi</taxon>
        <taxon>Dikarya</taxon>
        <taxon>Basidiomycota</taxon>
        <taxon>Agaricomycotina</taxon>
        <taxon>Agaricomycetes</taxon>
        <taxon>Hymenochaetales</taxon>
        <taxon>Hymenochaetaceae</taxon>
        <taxon>Phellinidium</taxon>
    </lineage>
</organism>
<name>A0A4V3XE77_9AGAM</name>
<dbReference type="OrthoDB" id="10253736at2759"/>
<evidence type="ECO:0000259" key="15">
    <source>
        <dbReference type="SMART" id="SM00822"/>
    </source>
</evidence>
<comment type="similarity">
    <text evidence="2 12">Belongs to the short-chain dehydrogenases/reductases (SDR) family.</text>
</comment>
<dbReference type="GO" id="GO:0052650">
    <property type="term" value="F:all-trans-retinol dehydrogenase (NADP+) activity"/>
    <property type="evidence" value="ECO:0007669"/>
    <property type="project" value="UniProtKB-ARBA"/>
</dbReference>
<evidence type="ECO:0000256" key="6">
    <source>
        <dbReference type="ARBA" id="ARBA00023002"/>
    </source>
</evidence>
<keyword evidence="6" id="KW-0560">Oxidoreductase</keyword>
<evidence type="ECO:0000256" key="7">
    <source>
        <dbReference type="ARBA" id="ARBA00023098"/>
    </source>
</evidence>
<keyword evidence="4" id="KW-0521">NADP</keyword>
<dbReference type="Pfam" id="PF00106">
    <property type="entry name" value="adh_short"/>
    <property type="match status" value="1"/>
</dbReference>
<dbReference type="SMART" id="SM00822">
    <property type="entry name" value="PKS_KR"/>
    <property type="match status" value="1"/>
</dbReference>
<evidence type="ECO:0000256" key="10">
    <source>
        <dbReference type="ARBA" id="ARBA00068717"/>
    </source>
</evidence>
<keyword evidence="7" id="KW-0443">Lipid metabolism</keyword>
<dbReference type="CDD" id="cd05339">
    <property type="entry name" value="17beta-HSDXI-like_SDR_c"/>
    <property type="match status" value="1"/>
</dbReference>
<dbReference type="PANTHER" id="PTHR24322">
    <property type="entry name" value="PKSB"/>
    <property type="match status" value="1"/>
</dbReference>
<dbReference type="PROSITE" id="PS00061">
    <property type="entry name" value="ADH_SHORT"/>
    <property type="match status" value="1"/>
</dbReference>
<evidence type="ECO:0000313" key="17">
    <source>
        <dbReference type="Proteomes" id="UP000308199"/>
    </source>
</evidence>
<dbReference type="Proteomes" id="UP000308199">
    <property type="component" value="Unassembled WGS sequence"/>
</dbReference>
<proteinExistence type="inferred from homology"/>
<dbReference type="InterPro" id="IPR057326">
    <property type="entry name" value="KR_dom"/>
</dbReference>
<feature type="transmembrane region" description="Helical" evidence="14">
    <location>
        <begin position="44"/>
        <end position="65"/>
    </location>
</feature>
<keyword evidence="8 14" id="KW-0472">Membrane</keyword>
<feature type="region of interest" description="Disordered" evidence="13">
    <location>
        <begin position="380"/>
        <end position="401"/>
    </location>
</feature>
<dbReference type="InterPro" id="IPR036291">
    <property type="entry name" value="NAD(P)-bd_dom_sf"/>
</dbReference>
<dbReference type="PRINTS" id="PR00080">
    <property type="entry name" value="SDRFAMILY"/>
</dbReference>
<evidence type="ECO:0000256" key="9">
    <source>
        <dbReference type="ARBA" id="ARBA00059620"/>
    </source>
</evidence>
<reference evidence="16 17" key="1">
    <citation type="submission" date="2019-02" db="EMBL/GenBank/DDBJ databases">
        <title>Genome sequencing of the rare red list fungi Phellinidium pouzarii.</title>
        <authorList>
            <person name="Buettner E."/>
            <person name="Kellner H."/>
        </authorList>
    </citation>
    <scope>NUCLEOTIDE SEQUENCE [LARGE SCALE GENOMIC DNA]</scope>
    <source>
        <strain evidence="16 17">DSM 108285</strain>
    </source>
</reference>
<dbReference type="InterPro" id="IPR002347">
    <property type="entry name" value="SDR_fam"/>
</dbReference>
<keyword evidence="5 14" id="KW-1133">Transmembrane helix</keyword>
<evidence type="ECO:0000256" key="11">
    <source>
        <dbReference type="ARBA" id="ARBA00082544"/>
    </source>
</evidence>
<dbReference type="FunFam" id="3.40.50.720:FF:000131">
    <property type="entry name" value="Short-chain dehydrogenase/reductase 3"/>
    <property type="match status" value="1"/>
</dbReference>
<feature type="domain" description="Ketoreductase" evidence="15">
    <location>
        <begin position="119"/>
        <end position="288"/>
    </location>
</feature>
<evidence type="ECO:0000256" key="1">
    <source>
        <dbReference type="ARBA" id="ARBA00004141"/>
    </source>
</evidence>
<keyword evidence="3 14" id="KW-0812">Transmembrane</keyword>
<dbReference type="PRINTS" id="PR00081">
    <property type="entry name" value="GDHRDH"/>
</dbReference>
<dbReference type="GO" id="GO:0016020">
    <property type="term" value="C:membrane"/>
    <property type="evidence" value="ECO:0007669"/>
    <property type="project" value="UniProtKB-SubCell"/>
</dbReference>
<gene>
    <name evidence="16" type="ORF">EW145_g67</name>
</gene>